<evidence type="ECO:0000256" key="1">
    <source>
        <dbReference type="SAM" id="Phobius"/>
    </source>
</evidence>
<evidence type="ECO:0000313" key="2">
    <source>
        <dbReference type="EMBL" id="MCV2885009.1"/>
    </source>
</evidence>
<dbReference type="RefSeq" id="WP_263712289.1">
    <property type="nucleotide sequence ID" value="NZ_JAOWKX010000004.1"/>
</dbReference>
<comment type="caution">
    <text evidence="2">The sequence shown here is derived from an EMBL/GenBank/DDBJ whole genome shotgun (WGS) entry which is preliminary data.</text>
</comment>
<keyword evidence="3" id="KW-1185">Reference proteome</keyword>
<dbReference type="Proteomes" id="UP001652504">
    <property type="component" value="Unassembled WGS sequence"/>
</dbReference>
<keyword evidence="1" id="KW-0472">Membrane</keyword>
<gene>
    <name evidence="2" type="ORF">OE749_09900</name>
</gene>
<accession>A0ABT3A8U6</accession>
<keyword evidence="1" id="KW-1133">Transmembrane helix</keyword>
<name>A0ABT3A8U6_9ALTE</name>
<evidence type="ECO:0008006" key="4">
    <source>
        <dbReference type="Google" id="ProtNLM"/>
    </source>
</evidence>
<evidence type="ECO:0000313" key="3">
    <source>
        <dbReference type="Proteomes" id="UP001652504"/>
    </source>
</evidence>
<reference evidence="2 3" key="1">
    <citation type="submission" date="2022-10" db="EMBL/GenBank/DDBJ databases">
        <title>Aestuariibacter sp. AA17 isolated from Montipora capitata coral fragment.</title>
        <authorList>
            <person name="Emsley S.A."/>
            <person name="Pfannmuller K.M."/>
            <person name="Loughran R.M."/>
            <person name="Shlafstein M."/>
            <person name="Papke E."/>
            <person name="Saw J.H."/>
            <person name="Ushijima B."/>
            <person name="Videau P."/>
        </authorList>
    </citation>
    <scope>NUCLEOTIDE SEQUENCE [LARGE SCALE GENOMIC DNA]</scope>
    <source>
        <strain evidence="2 3">AA17</strain>
    </source>
</reference>
<feature type="transmembrane region" description="Helical" evidence="1">
    <location>
        <begin position="216"/>
        <end position="238"/>
    </location>
</feature>
<protein>
    <recommendedName>
        <fullName evidence="4">Chemotaxis methyl-accepting receptor HlyB-like 4HB MCP domain-containing protein</fullName>
    </recommendedName>
</protein>
<sequence length="240" mass="27259">MNQITSAKASRTLVAFLSSLILSILLVISQEYHGQLLSNKYKAQLLARDLKSSSDMLTQLARLHVATGQGQYFDYFQMLSDARAGAEPLPKNINVYFWDQVIAGQVEYQASDIHFALKDELAMLALPNDIENKFEYALNLSDTLIGKELDAMYRLNNQTPSHTVDTTDSQHHIMTSLMDQSYLSAKANIMYMLQQFTELSNQYFERKLDNLASVRLIVIIIFIGSILWFAAESLALFVHY</sequence>
<proteinExistence type="predicted"/>
<keyword evidence="1" id="KW-0812">Transmembrane</keyword>
<dbReference type="EMBL" id="JAOWKX010000004">
    <property type="protein sequence ID" value="MCV2885009.1"/>
    <property type="molecule type" value="Genomic_DNA"/>
</dbReference>
<organism evidence="2 3">
    <name type="scientific">Fluctibacter corallii</name>
    <dbReference type="NCBI Taxonomy" id="2984329"/>
    <lineage>
        <taxon>Bacteria</taxon>
        <taxon>Pseudomonadati</taxon>
        <taxon>Pseudomonadota</taxon>
        <taxon>Gammaproteobacteria</taxon>
        <taxon>Alteromonadales</taxon>
        <taxon>Alteromonadaceae</taxon>
        <taxon>Fluctibacter</taxon>
    </lineage>
</organism>